<gene>
    <name evidence="1" type="ORF">HF989_07720</name>
</gene>
<dbReference type="Proteomes" id="UP000554284">
    <property type="component" value="Unassembled WGS sequence"/>
</dbReference>
<name>A0A7X6RFH4_9CORY</name>
<organism evidence="1 2">
    <name type="scientific">Corynebacterium mucifaciens</name>
    <dbReference type="NCBI Taxonomy" id="57171"/>
    <lineage>
        <taxon>Bacteria</taxon>
        <taxon>Bacillati</taxon>
        <taxon>Actinomycetota</taxon>
        <taxon>Actinomycetes</taxon>
        <taxon>Mycobacteriales</taxon>
        <taxon>Corynebacteriaceae</taxon>
        <taxon>Corynebacterium</taxon>
    </lineage>
</organism>
<reference evidence="1 2" key="1">
    <citation type="submission" date="2020-04" db="EMBL/GenBank/DDBJ databases">
        <title>MicrobeNet Type strains.</title>
        <authorList>
            <person name="Nicholson A.C."/>
        </authorList>
    </citation>
    <scope>NUCLEOTIDE SEQUENCE [LARGE SCALE GENOMIC DNA]</scope>
    <source>
        <strain evidence="1 2">ATCC 700355</strain>
    </source>
</reference>
<evidence type="ECO:0000313" key="1">
    <source>
        <dbReference type="EMBL" id="NKY69254.1"/>
    </source>
</evidence>
<proteinExistence type="predicted"/>
<sequence>MYYEPQDQTPASGAKAEWVQTSLFQGGFEGIGLDEAVRGAIDGAVRKLGQ</sequence>
<accession>A0A7X6RFH4</accession>
<dbReference type="EMBL" id="JAAXPF010000008">
    <property type="protein sequence ID" value="NKY69254.1"/>
    <property type="molecule type" value="Genomic_DNA"/>
</dbReference>
<comment type="caution">
    <text evidence="1">The sequence shown here is derived from an EMBL/GenBank/DDBJ whole genome shotgun (WGS) entry which is preliminary data.</text>
</comment>
<protein>
    <submittedName>
        <fullName evidence="1">Uncharacterized protein</fullName>
    </submittedName>
</protein>
<dbReference type="RefSeq" id="WP_168685375.1">
    <property type="nucleotide sequence ID" value="NZ_JAAXPF010000008.1"/>
</dbReference>
<dbReference type="AlphaFoldDB" id="A0A7X6RFH4"/>
<evidence type="ECO:0000313" key="2">
    <source>
        <dbReference type="Proteomes" id="UP000554284"/>
    </source>
</evidence>